<gene>
    <name evidence="2" type="ORF">DYY88_00665</name>
</gene>
<dbReference type="SUPFAM" id="SSF54913">
    <property type="entry name" value="GlnB-like"/>
    <property type="match status" value="1"/>
</dbReference>
<dbReference type="PANTHER" id="PTHR35983:SF1">
    <property type="entry name" value="UPF0166 PROTEIN TM_0021"/>
    <property type="match status" value="1"/>
</dbReference>
<name>A0A4Q7EF03_9CYAN</name>
<dbReference type="InterPro" id="IPR015867">
    <property type="entry name" value="N-reg_PII/ATP_PRibTrfase_C"/>
</dbReference>
<keyword evidence="3" id="KW-1185">Reference proteome</keyword>
<sequence length="107" mass="11863">MKVWKQLSIYTSEGSRLGTRALHTAMIATALEQGLYSAIAVKSMEGFGPQMAIPTANHMALDSDLPIEVRIIDEPERINEFLASQRDTLGTCVVVLRDIEIFWAPQS</sequence>
<dbReference type="Proteomes" id="UP000292459">
    <property type="component" value="Unassembled WGS sequence"/>
</dbReference>
<dbReference type="RefSeq" id="WP_052288149.1">
    <property type="nucleotide sequence ID" value="NZ_QVFV01000001.1"/>
</dbReference>
<evidence type="ECO:0000313" key="3">
    <source>
        <dbReference type="Proteomes" id="UP000292459"/>
    </source>
</evidence>
<dbReference type="Gene3D" id="3.30.70.120">
    <property type="match status" value="1"/>
</dbReference>
<reference evidence="2 3" key="1">
    <citation type="submission" date="2018-11" db="EMBL/GenBank/DDBJ databases">
        <title>Whole genome sequencing of an environmental sample.</title>
        <authorList>
            <person name="Sarangi A.N."/>
            <person name="Singh D."/>
            <person name="Tripathy S."/>
        </authorList>
    </citation>
    <scope>NUCLEOTIDE SEQUENCE [LARGE SCALE GENOMIC DNA]</scope>
    <source>
        <strain evidence="2 3">Lakshadweep</strain>
    </source>
</reference>
<dbReference type="InterPro" id="IPR011322">
    <property type="entry name" value="N-reg_PII-like_a/b"/>
</dbReference>
<proteinExistence type="inferred from homology"/>
<dbReference type="InterPro" id="IPR003793">
    <property type="entry name" value="UPF0166"/>
</dbReference>
<protein>
    <submittedName>
        <fullName evidence="2">DUF190 domain-containing protein</fullName>
    </submittedName>
</protein>
<dbReference type="PANTHER" id="PTHR35983">
    <property type="entry name" value="UPF0166 PROTEIN TM_0021"/>
    <property type="match status" value="1"/>
</dbReference>
<accession>A0A4Q7EF03</accession>
<dbReference type="AlphaFoldDB" id="A0A4Q7EF03"/>
<evidence type="ECO:0000256" key="1">
    <source>
        <dbReference type="ARBA" id="ARBA00010554"/>
    </source>
</evidence>
<comment type="similarity">
    <text evidence="1">Belongs to the UPF0166 family.</text>
</comment>
<comment type="caution">
    <text evidence="2">The sequence shown here is derived from an EMBL/GenBank/DDBJ whole genome shotgun (WGS) entry which is preliminary data.</text>
</comment>
<dbReference type="OrthoDB" id="9795599at2"/>
<evidence type="ECO:0000313" key="2">
    <source>
        <dbReference type="EMBL" id="RZM81825.1"/>
    </source>
</evidence>
<dbReference type="Pfam" id="PF02641">
    <property type="entry name" value="DUF190"/>
    <property type="match status" value="1"/>
</dbReference>
<dbReference type="EMBL" id="QVFV01000001">
    <property type="protein sequence ID" value="RZM81825.1"/>
    <property type="molecule type" value="Genomic_DNA"/>
</dbReference>
<organism evidence="2 3">
    <name type="scientific">Leptolyngbya iicbica LK</name>
    <dbReference type="NCBI Taxonomy" id="2294035"/>
    <lineage>
        <taxon>Bacteria</taxon>
        <taxon>Bacillati</taxon>
        <taxon>Cyanobacteriota</taxon>
        <taxon>Cyanophyceae</taxon>
        <taxon>Leptolyngbyales</taxon>
        <taxon>Leptolyngbyaceae</taxon>
        <taxon>Leptolyngbya group</taxon>
        <taxon>Leptolyngbya</taxon>
        <taxon>Leptolyngbya iicbica</taxon>
    </lineage>
</organism>